<comment type="caution">
    <text evidence="2">The sequence shown here is derived from an EMBL/GenBank/DDBJ whole genome shotgun (WGS) entry which is preliminary data.</text>
</comment>
<evidence type="ECO:0000313" key="2">
    <source>
        <dbReference type="EMBL" id="HIW01650.1"/>
    </source>
</evidence>
<dbReference type="InterPro" id="IPR011777">
    <property type="entry name" value="Geranylgeranyl_Rdtase_fam"/>
</dbReference>
<feature type="domain" description="Digeranylgeranylglycerophospholipid reductase catalytic" evidence="1">
    <location>
        <begin position="188"/>
        <end position="237"/>
    </location>
</feature>
<dbReference type="SUPFAM" id="SSF51905">
    <property type="entry name" value="FAD/NAD(P)-binding domain"/>
    <property type="match status" value="1"/>
</dbReference>
<dbReference type="Pfam" id="PF12831">
    <property type="entry name" value="FAD_oxidored"/>
    <property type="match status" value="1"/>
</dbReference>
<dbReference type="InterPro" id="IPR054715">
    <property type="entry name" value="GGR_cat"/>
</dbReference>
<dbReference type="PANTHER" id="PTHR42685:SF22">
    <property type="entry name" value="CONDITIONED MEDIUM FACTOR RECEPTOR 1"/>
    <property type="match status" value="1"/>
</dbReference>
<reference evidence="2" key="2">
    <citation type="submission" date="2021-04" db="EMBL/GenBank/DDBJ databases">
        <authorList>
            <person name="Gilroy R."/>
        </authorList>
    </citation>
    <scope>NUCLEOTIDE SEQUENCE</scope>
    <source>
        <strain evidence="2">ChiHecec2B26-446</strain>
    </source>
</reference>
<reference evidence="2" key="1">
    <citation type="journal article" date="2021" name="PeerJ">
        <title>Extensive microbial diversity within the chicken gut microbiome revealed by metagenomics and culture.</title>
        <authorList>
            <person name="Gilroy R."/>
            <person name="Ravi A."/>
            <person name="Getino M."/>
            <person name="Pursley I."/>
            <person name="Horton D.L."/>
            <person name="Alikhan N.F."/>
            <person name="Baker D."/>
            <person name="Gharbi K."/>
            <person name="Hall N."/>
            <person name="Watson M."/>
            <person name="Adriaenssens E.M."/>
            <person name="Foster-Nyarko E."/>
            <person name="Jarju S."/>
            <person name="Secka A."/>
            <person name="Antonio M."/>
            <person name="Oren A."/>
            <person name="Chaudhuri R.R."/>
            <person name="La Ragione R."/>
            <person name="Hildebrand F."/>
            <person name="Pallen M.J."/>
        </authorList>
    </citation>
    <scope>NUCLEOTIDE SEQUENCE</scope>
    <source>
        <strain evidence="2">ChiHecec2B26-446</strain>
    </source>
</reference>
<dbReference type="InterPro" id="IPR050407">
    <property type="entry name" value="Geranylgeranyl_reductase"/>
</dbReference>
<organism evidence="2 3">
    <name type="scientific">Candidatus Desulfovibrio intestinipullorum</name>
    <dbReference type="NCBI Taxonomy" id="2838536"/>
    <lineage>
        <taxon>Bacteria</taxon>
        <taxon>Pseudomonadati</taxon>
        <taxon>Thermodesulfobacteriota</taxon>
        <taxon>Desulfovibrionia</taxon>
        <taxon>Desulfovibrionales</taxon>
        <taxon>Desulfovibrionaceae</taxon>
        <taxon>Desulfovibrio</taxon>
    </lineage>
</organism>
<evidence type="ECO:0000259" key="1">
    <source>
        <dbReference type="Pfam" id="PF22578"/>
    </source>
</evidence>
<name>A0A9D1PZ93_9BACT</name>
<dbReference type="NCBIfam" id="TIGR02032">
    <property type="entry name" value="GG-red-SF"/>
    <property type="match status" value="1"/>
</dbReference>
<protein>
    <submittedName>
        <fullName evidence="2">NAD(P)/FAD-dependent oxidoreductase</fullName>
    </submittedName>
</protein>
<dbReference type="InterPro" id="IPR036188">
    <property type="entry name" value="FAD/NAD-bd_sf"/>
</dbReference>
<dbReference type="PRINTS" id="PR00420">
    <property type="entry name" value="RNGMNOXGNASE"/>
</dbReference>
<sequence length="368" mass="39532">MARPEKARPDIMRCDILVCGAGPAGSCAARAAAQAGAEVLVLERRATIGVPVRCAEYIPAQLAGQIPVPAGTYAVQKTASMRAYLHGACIQDLAAPGCIVRRDALDQALAEAARAEGARILTEHALLGLEDEHTARVALPDGRTAQVQADIVIGADGPLSRVAAFADRRQRALLPALQLRLPLKEPLDHTRVYFDEDLCAGYAWLFPRGNMANVGLGCVNRKDQASLYRKLEQVVDQLCREGLIERPAQGTKALFTGGWIPVEERPCVQGSIVLAGDAAGHTHPITGAGIAQAVLAGEMAGRWAASACGQGSLEILQGYAEEWQDFYGDVLAHARRRRLAWEAHTGSLDTVIRSFWIGNREYYAARDV</sequence>
<dbReference type="Pfam" id="PF22578">
    <property type="entry name" value="GGR_cat"/>
    <property type="match status" value="1"/>
</dbReference>
<accession>A0A9D1PZ93</accession>
<proteinExistence type="predicted"/>
<dbReference type="Proteomes" id="UP000886752">
    <property type="component" value="Unassembled WGS sequence"/>
</dbReference>
<dbReference type="GO" id="GO:0016628">
    <property type="term" value="F:oxidoreductase activity, acting on the CH-CH group of donors, NAD or NADP as acceptor"/>
    <property type="evidence" value="ECO:0007669"/>
    <property type="project" value="InterPro"/>
</dbReference>
<dbReference type="PANTHER" id="PTHR42685">
    <property type="entry name" value="GERANYLGERANYL DIPHOSPHATE REDUCTASE"/>
    <property type="match status" value="1"/>
</dbReference>
<gene>
    <name evidence="2" type="ORF">H9894_10770</name>
</gene>
<dbReference type="EMBL" id="DXHV01000085">
    <property type="protein sequence ID" value="HIW01650.1"/>
    <property type="molecule type" value="Genomic_DNA"/>
</dbReference>
<dbReference type="Gene3D" id="3.50.50.60">
    <property type="entry name" value="FAD/NAD(P)-binding domain"/>
    <property type="match status" value="1"/>
</dbReference>
<dbReference type="AlphaFoldDB" id="A0A9D1PZ93"/>
<evidence type="ECO:0000313" key="3">
    <source>
        <dbReference type="Proteomes" id="UP000886752"/>
    </source>
</evidence>